<dbReference type="AlphaFoldDB" id="A0A0A8XRP5"/>
<proteinExistence type="predicted"/>
<reference evidence="1" key="1">
    <citation type="submission" date="2014-09" db="EMBL/GenBank/DDBJ databases">
        <authorList>
            <person name="Magalhaes I.L.F."/>
            <person name="Oliveira U."/>
            <person name="Santos F.R."/>
            <person name="Vidigal T.H.D.A."/>
            <person name="Brescovit A.D."/>
            <person name="Santos A.J."/>
        </authorList>
    </citation>
    <scope>NUCLEOTIDE SEQUENCE</scope>
    <source>
        <tissue evidence="1">Shoot tissue taken approximately 20 cm above the soil surface</tissue>
    </source>
</reference>
<dbReference type="EMBL" id="GBRH01282437">
    <property type="protein sequence ID" value="JAD15458.1"/>
    <property type="molecule type" value="Transcribed_RNA"/>
</dbReference>
<sequence length="173" mass="19951">MLKTGYFCLPPMRSQTNVELAVLDPRSEEHCRNAIGTPANENLHNWPQVVELDPSGSCELDLVSDTSSTPPEDELVICYARYCSTRARVRLQKKNSEICHICYFKFGRVKSLLESNMEEHVSVKHHMDGFLCEARGCMVRAETRANAGLHQFFCHEQDKDEWWKEYLKDAPTR</sequence>
<evidence type="ECO:0000313" key="1">
    <source>
        <dbReference type="EMBL" id="JAD15458.1"/>
    </source>
</evidence>
<reference evidence="1" key="2">
    <citation type="journal article" date="2015" name="Data Brief">
        <title>Shoot transcriptome of the giant reed, Arundo donax.</title>
        <authorList>
            <person name="Barrero R.A."/>
            <person name="Guerrero F.D."/>
            <person name="Moolhuijzen P."/>
            <person name="Goolsby J.A."/>
            <person name="Tidwell J."/>
            <person name="Bellgard S.E."/>
            <person name="Bellgard M.I."/>
        </authorList>
    </citation>
    <scope>NUCLEOTIDE SEQUENCE</scope>
    <source>
        <tissue evidence="1">Shoot tissue taken approximately 20 cm above the soil surface</tissue>
    </source>
</reference>
<name>A0A0A8XRP5_ARUDO</name>
<organism evidence="1">
    <name type="scientific">Arundo donax</name>
    <name type="common">Giant reed</name>
    <name type="synonym">Donax arundinaceus</name>
    <dbReference type="NCBI Taxonomy" id="35708"/>
    <lineage>
        <taxon>Eukaryota</taxon>
        <taxon>Viridiplantae</taxon>
        <taxon>Streptophyta</taxon>
        <taxon>Embryophyta</taxon>
        <taxon>Tracheophyta</taxon>
        <taxon>Spermatophyta</taxon>
        <taxon>Magnoliopsida</taxon>
        <taxon>Liliopsida</taxon>
        <taxon>Poales</taxon>
        <taxon>Poaceae</taxon>
        <taxon>PACMAD clade</taxon>
        <taxon>Arundinoideae</taxon>
        <taxon>Arundineae</taxon>
        <taxon>Arundo</taxon>
    </lineage>
</organism>
<accession>A0A0A8XRP5</accession>
<protein>
    <submittedName>
        <fullName evidence="1">Uncharacterized protein</fullName>
    </submittedName>
</protein>